<dbReference type="InterPro" id="IPR058253">
    <property type="entry name" value="Zn_ribbon_double"/>
</dbReference>
<dbReference type="EMBL" id="MU004184">
    <property type="protein sequence ID" value="KAF2499455.1"/>
    <property type="molecule type" value="Genomic_DNA"/>
</dbReference>
<evidence type="ECO:0000313" key="3">
    <source>
        <dbReference type="EMBL" id="KAF2499455.1"/>
    </source>
</evidence>
<name>A0A6A6R3Z3_9PEZI</name>
<evidence type="ECO:0000259" key="2">
    <source>
        <dbReference type="Pfam" id="PF26652"/>
    </source>
</evidence>
<sequence length="293" mass="32985">MDNVPGSPPPPCELQSGQITPPLPPPSIEMDNPLDLNPFPHGYQVFDYQAPPPTPTPEPEQDEDPFPSLEEFWQMLEIPRGPTPLPAYYPFEFKPPEYDTPPDEQVHQGFWYCHECHFTVPNSVRSVSSLGMYSQARCARCNHVACRKCMFDNALQPIPWSEARKFKYLEFSKGSPFLVVCSQCGFIWGASDEQGGRRQWAKNLLKKGVVKVIEGMFRTPPGGYKVGPGLMGCGCKGIFANDWACFRVVGDGRFDPNATSMRVLEMVASIRMRHRCGCWKCWRIECQKGSGSP</sequence>
<dbReference type="Pfam" id="PF26652">
    <property type="entry name" value="Zn_ribbon_double"/>
    <property type="match status" value="1"/>
</dbReference>
<organism evidence="3 4">
    <name type="scientific">Lophium mytilinum</name>
    <dbReference type="NCBI Taxonomy" id="390894"/>
    <lineage>
        <taxon>Eukaryota</taxon>
        <taxon>Fungi</taxon>
        <taxon>Dikarya</taxon>
        <taxon>Ascomycota</taxon>
        <taxon>Pezizomycotina</taxon>
        <taxon>Dothideomycetes</taxon>
        <taxon>Pleosporomycetidae</taxon>
        <taxon>Mytilinidiales</taxon>
        <taxon>Mytilinidiaceae</taxon>
        <taxon>Lophium</taxon>
    </lineage>
</organism>
<keyword evidence="4" id="KW-1185">Reference proteome</keyword>
<evidence type="ECO:0000256" key="1">
    <source>
        <dbReference type="SAM" id="MobiDB-lite"/>
    </source>
</evidence>
<proteinExistence type="predicted"/>
<reference evidence="3" key="1">
    <citation type="journal article" date="2020" name="Stud. Mycol.">
        <title>101 Dothideomycetes genomes: a test case for predicting lifestyles and emergence of pathogens.</title>
        <authorList>
            <person name="Haridas S."/>
            <person name="Albert R."/>
            <person name="Binder M."/>
            <person name="Bloem J."/>
            <person name="Labutti K."/>
            <person name="Salamov A."/>
            <person name="Andreopoulos B."/>
            <person name="Baker S."/>
            <person name="Barry K."/>
            <person name="Bills G."/>
            <person name="Bluhm B."/>
            <person name="Cannon C."/>
            <person name="Castanera R."/>
            <person name="Culley D."/>
            <person name="Daum C."/>
            <person name="Ezra D."/>
            <person name="Gonzalez J."/>
            <person name="Henrissat B."/>
            <person name="Kuo A."/>
            <person name="Liang C."/>
            <person name="Lipzen A."/>
            <person name="Lutzoni F."/>
            <person name="Magnuson J."/>
            <person name="Mondo S."/>
            <person name="Nolan M."/>
            <person name="Ohm R."/>
            <person name="Pangilinan J."/>
            <person name="Park H.-J."/>
            <person name="Ramirez L."/>
            <person name="Alfaro M."/>
            <person name="Sun H."/>
            <person name="Tritt A."/>
            <person name="Yoshinaga Y."/>
            <person name="Zwiers L.-H."/>
            <person name="Turgeon B."/>
            <person name="Goodwin S."/>
            <person name="Spatafora J."/>
            <person name="Crous P."/>
            <person name="Grigoriev I."/>
        </authorList>
    </citation>
    <scope>NUCLEOTIDE SEQUENCE</scope>
    <source>
        <strain evidence="3">CBS 269.34</strain>
    </source>
</reference>
<protein>
    <recommendedName>
        <fullName evidence="2">Probable double zinc ribbon domain-containing protein</fullName>
    </recommendedName>
</protein>
<gene>
    <name evidence="3" type="ORF">BU16DRAFT_557778</name>
</gene>
<dbReference type="AlphaFoldDB" id="A0A6A6R3Z3"/>
<feature type="domain" description="Probable double zinc ribbon" evidence="2">
    <location>
        <begin position="109"/>
        <end position="200"/>
    </location>
</feature>
<feature type="compositionally biased region" description="Pro residues" evidence="1">
    <location>
        <begin position="1"/>
        <end position="12"/>
    </location>
</feature>
<feature type="region of interest" description="Disordered" evidence="1">
    <location>
        <begin position="1"/>
        <end position="65"/>
    </location>
</feature>
<dbReference type="Proteomes" id="UP000799750">
    <property type="component" value="Unassembled WGS sequence"/>
</dbReference>
<accession>A0A6A6R3Z3</accession>
<evidence type="ECO:0000313" key="4">
    <source>
        <dbReference type="Proteomes" id="UP000799750"/>
    </source>
</evidence>
<dbReference type="OrthoDB" id="10466726at2759"/>